<keyword evidence="6 11" id="KW-0798">TonB box</keyword>
<keyword evidence="8" id="KW-0675">Receptor</keyword>
<evidence type="ECO:0000256" key="12">
    <source>
        <dbReference type="SAM" id="MobiDB-lite"/>
    </source>
</evidence>
<dbReference type="NCBIfam" id="TIGR01783">
    <property type="entry name" value="TonB-siderophor"/>
    <property type="match status" value="1"/>
</dbReference>
<comment type="subcellular location">
    <subcellularLocation>
        <location evidence="1 10">Cell outer membrane</location>
        <topology evidence="1 10">Multi-pass membrane protein</topology>
    </subcellularLocation>
</comment>
<dbReference type="InterPro" id="IPR000531">
    <property type="entry name" value="Beta-barrel_TonB"/>
</dbReference>
<dbReference type="RefSeq" id="WP_037018038.1">
    <property type="nucleotide sequence ID" value="NZ_JRMB01000003.1"/>
</dbReference>
<evidence type="ECO:0000256" key="13">
    <source>
        <dbReference type="SAM" id="SignalP"/>
    </source>
</evidence>
<organism evidence="16 17">
    <name type="scientific">Pseudomonas lutea</name>
    <dbReference type="NCBI Taxonomy" id="243924"/>
    <lineage>
        <taxon>Bacteria</taxon>
        <taxon>Pseudomonadati</taxon>
        <taxon>Pseudomonadota</taxon>
        <taxon>Gammaproteobacteria</taxon>
        <taxon>Pseudomonadales</taxon>
        <taxon>Pseudomonadaceae</taxon>
        <taxon>Pseudomonas</taxon>
    </lineage>
</organism>
<dbReference type="Pfam" id="PF00593">
    <property type="entry name" value="TonB_dep_Rec_b-barrel"/>
    <property type="match status" value="1"/>
</dbReference>
<keyword evidence="4 10" id="KW-1134">Transmembrane beta strand</keyword>
<keyword evidence="13" id="KW-0732">Signal</keyword>
<evidence type="ECO:0000256" key="6">
    <source>
        <dbReference type="ARBA" id="ARBA00023077"/>
    </source>
</evidence>
<dbReference type="OrthoDB" id="127311at2"/>
<evidence type="ECO:0000256" key="7">
    <source>
        <dbReference type="ARBA" id="ARBA00023136"/>
    </source>
</evidence>
<dbReference type="InterPro" id="IPR037066">
    <property type="entry name" value="Plug_dom_sf"/>
</dbReference>
<dbReference type="PANTHER" id="PTHR32552">
    <property type="entry name" value="FERRICHROME IRON RECEPTOR-RELATED"/>
    <property type="match status" value="1"/>
</dbReference>
<accession>A0A9X0EB96</accession>
<dbReference type="Pfam" id="PF07715">
    <property type="entry name" value="Plug"/>
    <property type="match status" value="1"/>
</dbReference>
<evidence type="ECO:0000256" key="9">
    <source>
        <dbReference type="ARBA" id="ARBA00023237"/>
    </source>
</evidence>
<dbReference type="GO" id="GO:0015344">
    <property type="term" value="F:siderophore uptake transmembrane transporter activity"/>
    <property type="evidence" value="ECO:0007669"/>
    <property type="project" value="TreeGrafter"/>
</dbReference>
<evidence type="ECO:0000256" key="2">
    <source>
        <dbReference type="ARBA" id="ARBA00009810"/>
    </source>
</evidence>
<evidence type="ECO:0000256" key="11">
    <source>
        <dbReference type="RuleBase" id="RU003357"/>
    </source>
</evidence>
<feature type="domain" description="TonB-dependent receptor plug" evidence="15">
    <location>
        <begin position="64"/>
        <end position="161"/>
    </location>
</feature>
<proteinExistence type="inferred from homology"/>
<feature type="compositionally biased region" description="Polar residues" evidence="12">
    <location>
        <begin position="47"/>
        <end position="69"/>
    </location>
</feature>
<name>A0A9X0EB96_9PSED</name>
<evidence type="ECO:0000259" key="14">
    <source>
        <dbReference type="Pfam" id="PF00593"/>
    </source>
</evidence>
<dbReference type="GO" id="GO:0038023">
    <property type="term" value="F:signaling receptor activity"/>
    <property type="evidence" value="ECO:0007669"/>
    <property type="project" value="InterPro"/>
</dbReference>
<sequence length="709" mass="77457">MVKRFNRIHASVLLCSALPGLATAAQTVTELAPSVIQSTRDAADGSGSYTVSEGSTASKTSTQNRDEAQTVNTVTAQTLDDYQVKDLNDAMRFVSGVSQTNTLGGTKDAVIKRGFGSNDDNSILRDGVRSAIGRNLGATTDHVEVLKGPASLMYGALEPGGLINVISKQPQFTQSTTLTGSGFSEGGGTLGVDTTGPLGDTNLAYRLVAERSHEDYWRNYGVDEHTLIAPSIAWVGDRASFSLAYTYNDYASPFDRGTVFVKGRPADISYRDRLDERWAKTVGISQSTTAKFEYQLNDDWRSRLTYGWTEDRYSLAIAQPSTLNGSNLRRIANGGHYDYESRYTALDFIGDQQLLGQRHEIVVGVDNESLDKYRGKTYRNANSSAGNLNIQNPTYGNLAEPSTVSAAQSNAENNLVTTSAYFKDNWHLNDRWILVFGGRQEHWDQYSDQGLGSSYAPGADSNGDKFLPFGGIVYQPADNVALYANYSRSFVPNDADDAGNSFKPTEGRSYEVGIKYSPVQALNVNLAVYDIVKKNLVNSVLQSNGDSIDEAVGKARSRGVELDVTGEIARNWSIIGTYAYDHTEVLKNAESPEQEGNRLPNAPMHTASLYLSHQLGLPAETGKWHVGAGARYVGERPGDDANSFWLDSYTTADAFVRWDLPTHDYKTSLQLNIDNLFNKEYYPATTGSSTLQVEEGALRTARLTASVTF</sequence>
<dbReference type="PANTHER" id="PTHR32552:SF85">
    <property type="entry name" value="BLL7968 PROTEIN"/>
    <property type="match status" value="1"/>
</dbReference>
<evidence type="ECO:0000256" key="1">
    <source>
        <dbReference type="ARBA" id="ARBA00004571"/>
    </source>
</evidence>
<evidence type="ECO:0000256" key="5">
    <source>
        <dbReference type="ARBA" id="ARBA00022692"/>
    </source>
</evidence>
<dbReference type="Proteomes" id="UP000029719">
    <property type="component" value="Unassembled WGS sequence"/>
</dbReference>
<dbReference type="SUPFAM" id="SSF56935">
    <property type="entry name" value="Porins"/>
    <property type="match status" value="1"/>
</dbReference>
<dbReference type="CDD" id="cd01347">
    <property type="entry name" value="ligand_gated_channel"/>
    <property type="match status" value="1"/>
</dbReference>
<evidence type="ECO:0000256" key="3">
    <source>
        <dbReference type="ARBA" id="ARBA00022448"/>
    </source>
</evidence>
<dbReference type="InterPro" id="IPR012910">
    <property type="entry name" value="Plug_dom"/>
</dbReference>
<dbReference type="PROSITE" id="PS52016">
    <property type="entry name" value="TONB_DEPENDENT_REC_3"/>
    <property type="match status" value="1"/>
</dbReference>
<feature type="signal peptide" evidence="13">
    <location>
        <begin position="1"/>
        <end position="24"/>
    </location>
</feature>
<feature type="chain" id="PRO_5040720297" evidence="13">
    <location>
        <begin position="25"/>
        <end position="709"/>
    </location>
</feature>
<gene>
    <name evidence="16" type="ORF">LT42_22340</name>
</gene>
<dbReference type="Gene3D" id="2.40.170.20">
    <property type="entry name" value="TonB-dependent receptor, beta-barrel domain"/>
    <property type="match status" value="1"/>
</dbReference>
<evidence type="ECO:0000256" key="8">
    <source>
        <dbReference type="ARBA" id="ARBA00023170"/>
    </source>
</evidence>
<evidence type="ECO:0000256" key="10">
    <source>
        <dbReference type="PROSITE-ProRule" id="PRU01360"/>
    </source>
</evidence>
<dbReference type="InterPro" id="IPR039426">
    <property type="entry name" value="TonB-dep_rcpt-like"/>
</dbReference>
<dbReference type="InterPro" id="IPR010105">
    <property type="entry name" value="TonB_sidphr_rcpt"/>
</dbReference>
<dbReference type="AlphaFoldDB" id="A0A9X0EB96"/>
<dbReference type="GO" id="GO:0015891">
    <property type="term" value="P:siderophore transport"/>
    <property type="evidence" value="ECO:0007669"/>
    <property type="project" value="InterPro"/>
</dbReference>
<dbReference type="GO" id="GO:0009279">
    <property type="term" value="C:cell outer membrane"/>
    <property type="evidence" value="ECO:0007669"/>
    <property type="project" value="UniProtKB-SubCell"/>
</dbReference>
<evidence type="ECO:0000259" key="15">
    <source>
        <dbReference type="Pfam" id="PF07715"/>
    </source>
</evidence>
<dbReference type="EMBL" id="JRMB01000003">
    <property type="protein sequence ID" value="KGF62591.1"/>
    <property type="molecule type" value="Genomic_DNA"/>
</dbReference>
<dbReference type="Gene3D" id="2.170.130.10">
    <property type="entry name" value="TonB-dependent receptor, plug domain"/>
    <property type="match status" value="1"/>
</dbReference>
<evidence type="ECO:0000313" key="16">
    <source>
        <dbReference type="EMBL" id="KGF62591.1"/>
    </source>
</evidence>
<keyword evidence="9 10" id="KW-0998">Cell outer membrane</keyword>
<feature type="domain" description="TonB-dependent receptor-like beta-barrel" evidence="14">
    <location>
        <begin position="234"/>
        <end position="676"/>
    </location>
</feature>
<feature type="region of interest" description="Disordered" evidence="12">
    <location>
        <begin position="39"/>
        <end position="69"/>
    </location>
</feature>
<evidence type="ECO:0000313" key="17">
    <source>
        <dbReference type="Proteomes" id="UP000029719"/>
    </source>
</evidence>
<evidence type="ECO:0000256" key="4">
    <source>
        <dbReference type="ARBA" id="ARBA00022452"/>
    </source>
</evidence>
<protein>
    <submittedName>
        <fullName evidence="16">Ligand-gated channel</fullName>
    </submittedName>
</protein>
<comment type="similarity">
    <text evidence="2 10 11">Belongs to the TonB-dependent receptor family.</text>
</comment>
<reference evidence="16 17" key="1">
    <citation type="submission" date="2014-09" db="EMBL/GenBank/DDBJ databases">
        <title>Genome sequence of Pseudomonas lutea strain DSM 17257T.</title>
        <authorList>
            <person name="Kwak Y."/>
            <person name="Shin J.-H."/>
        </authorList>
    </citation>
    <scope>NUCLEOTIDE SEQUENCE [LARGE SCALE GENOMIC DNA]</scope>
    <source>
        <strain evidence="16 17">DSM 17257</strain>
    </source>
</reference>
<dbReference type="InterPro" id="IPR036942">
    <property type="entry name" value="Beta-barrel_TonB_sf"/>
</dbReference>
<keyword evidence="3 10" id="KW-0813">Transport</keyword>
<keyword evidence="5 10" id="KW-0812">Transmembrane</keyword>
<comment type="caution">
    <text evidence="16">The sequence shown here is derived from an EMBL/GenBank/DDBJ whole genome shotgun (WGS) entry which is preliminary data.</text>
</comment>
<keyword evidence="7 10" id="KW-0472">Membrane</keyword>